<sequence>MVVGVKSPEPKFLNYRSKFPGERLGVLAIRDFRLFYVGYSASLLGTAMSTVAIAFAVLGNGGSPTGLGVVLAANIVPMIAFMLGGGALADRLGRRPVMLAADVARCLAQGGLAAALSLGHPRLWLFAAAALVVGTGNAFFQPALSGLPVDLAPRERLGDVNALLAVARPAAQIAGPALAGILIAATSPAAAVAADAASYAASAVALAMLRFPRTERPAARSLPRELADGWAEFAARDWIWAPTVAFALFNLLTWGPYLVLGPVLARDYLGGARAWGTSWPVTALARSSAACSRSAAVPGGRWWSPTSPRSASRCRRSPSPCTCRRSRWPPRPCSPAWAPRSAARSKRQWSSTWCRPGCCPASGRSTWSARSPSGPSPSSPRDPRRRPSAPARCSDSARPGPSLAHSPSSRCPPSAACPGQDRARRRALASRAPATGCRRSAHGRRPGGRRGRRSR</sequence>
<dbReference type="CDD" id="cd06173">
    <property type="entry name" value="MFS_MefA_like"/>
    <property type="match status" value="1"/>
</dbReference>
<proteinExistence type="predicted"/>
<dbReference type="InterPro" id="IPR011701">
    <property type="entry name" value="MFS"/>
</dbReference>
<evidence type="ECO:0000256" key="5">
    <source>
        <dbReference type="ARBA" id="ARBA00023136"/>
    </source>
</evidence>
<evidence type="ECO:0000313" key="9">
    <source>
        <dbReference type="Proteomes" id="UP000460272"/>
    </source>
</evidence>
<dbReference type="PANTHER" id="PTHR23513">
    <property type="entry name" value="INTEGRAL MEMBRANE EFFLUX PROTEIN-RELATED"/>
    <property type="match status" value="1"/>
</dbReference>
<protein>
    <submittedName>
        <fullName evidence="8">MFS transporter</fullName>
    </submittedName>
</protein>
<dbReference type="Gene3D" id="1.20.1250.20">
    <property type="entry name" value="MFS general substrate transporter like domains"/>
    <property type="match status" value="1"/>
</dbReference>
<keyword evidence="3 7" id="KW-0812">Transmembrane</keyword>
<dbReference type="Pfam" id="PF07690">
    <property type="entry name" value="MFS_1"/>
    <property type="match status" value="1"/>
</dbReference>
<keyword evidence="5 7" id="KW-0472">Membrane</keyword>
<dbReference type="GO" id="GO:0005886">
    <property type="term" value="C:plasma membrane"/>
    <property type="evidence" value="ECO:0007669"/>
    <property type="project" value="UniProtKB-SubCell"/>
</dbReference>
<evidence type="ECO:0000256" key="7">
    <source>
        <dbReference type="SAM" id="Phobius"/>
    </source>
</evidence>
<feature type="region of interest" description="Disordered" evidence="6">
    <location>
        <begin position="361"/>
        <end position="455"/>
    </location>
</feature>
<evidence type="ECO:0000256" key="4">
    <source>
        <dbReference type="ARBA" id="ARBA00022989"/>
    </source>
</evidence>
<evidence type="ECO:0000256" key="6">
    <source>
        <dbReference type="SAM" id="MobiDB-lite"/>
    </source>
</evidence>
<evidence type="ECO:0000256" key="3">
    <source>
        <dbReference type="ARBA" id="ARBA00022692"/>
    </source>
</evidence>
<feature type="transmembrane region" description="Helical" evidence="7">
    <location>
        <begin position="69"/>
        <end position="89"/>
    </location>
</feature>
<dbReference type="OrthoDB" id="4528313at2"/>
<comment type="caution">
    <text evidence="8">The sequence shown here is derived from an EMBL/GenBank/DDBJ whole genome shotgun (WGS) entry which is preliminary data.</text>
</comment>
<evidence type="ECO:0000313" key="8">
    <source>
        <dbReference type="EMBL" id="TVZ04467.1"/>
    </source>
</evidence>
<feature type="compositionally biased region" description="Basic residues" evidence="6">
    <location>
        <begin position="439"/>
        <end position="455"/>
    </location>
</feature>
<dbReference type="Proteomes" id="UP000460272">
    <property type="component" value="Unassembled WGS sequence"/>
</dbReference>
<comment type="subcellular location">
    <subcellularLocation>
        <location evidence="1">Cell membrane</location>
        <topology evidence="1">Multi-pass membrane protein</topology>
    </subcellularLocation>
</comment>
<organism evidence="8 9">
    <name type="scientific">Trebonia kvetii</name>
    <dbReference type="NCBI Taxonomy" id="2480626"/>
    <lineage>
        <taxon>Bacteria</taxon>
        <taxon>Bacillati</taxon>
        <taxon>Actinomycetota</taxon>
        <taxon>Actinomycetes</taxon>
        <taxon>Streptosporangiales</taxon>
        <taxon>Treboniaceae</taxon>
        <taxon>Trebonia</taxon>
    </lineage>
</organism>
<reference evidence="8 9" key="1">
    <citation type="submission" date="2018-11" db="EMBL/GenBank/DDBJ databases">
        <title>Trebonia kvetii gen.nov., sp.nov., a novel acidophilic actinobacterium, and proposal of the new actinobacterial family Treboniaceae fam. nov.</title>
        <authorList>
            <person name="Rapoport D."/>
            <person name="Sagova-Mareckova M."/>
            <person name="Sedlacek I."/>
            <person name="Provaznik J."/>
            <person name="Kralova S."/>
            <person name="Pavlinic D."/>
            <person name="Benes V."/>
            <person name="Kopecky J."/>
        </authorList>
    </citation>
    <scope>NUCLEOTIDE SEQUENCE [LARGE SCALE GENOMIC DNA]</scope>
    <source>
        <strain evidence="8 9">15Tr583</strain>
    </source>
</reference>
<dbReference type="EMBL" id="RPFW01000003">
    <property type="protein sequence ID" value="TVZ04467.1"/>
    <property type="molecule type" value="Genomic_DNA"/>
</dbReference>
<feature type="region of interest" description="Disordered" evidence="6">
    <location>
        <begin position="296"/>
        <end position="340"/>
    </location>
</feature>
<dbReference type="InterPro" id="IPR005829">
    <property type="entry name" value="Sugar_transporter_CS"/>
</dbReference>
<evidence type="ECO:0000256" key="1">
    <source>
        <dbReference type="ARBA" id="ARBA00004651"/>
    </source>
</evidence>
<feature type="transmembrane region" description="Helical" evidence="7">
    <location>
        <begin position="123"/>
        <end position="140"/>
    </location>
</feature>
<feature type="transmembrane region" description="Helical" evidence="7">
    <location>
        <begin position="238"/>
        <end position="260"/>
    </location>
</feature>
<evidence type="ECO:0000256" key="2">
    <source>
        <dbReference type="ARBA" id="ARBA00022475"/>
    </source>
</evidence>
<feature type="transmembrane region" description="Helical" evidence="7">
    <location>
        <begin position="34"/>
        <end position="57"/>
    </location>
</feature>
<dbReference type="SUPFAM" id="SSF103473">
    <property type="entry name" value="MFS general substrate transporter"/>
    <property type="match status" value="1"/>
</dbReference>
<dbReference type="PANTHER" id="PTHR23513:SF11">
    <property type="entry name" value="STAPHYLOFERRIN A TRANSPORTER"/>
    <property type="match status" value="1"/>
</dbReference>
<keyword evidence="9" id="KW-1185">Reference proteome</keyword>
<gene>
    <name evidence="8" type="ORF">EAS64_19075</name>
</gene>
<keyword evidence="2" id="KW-1003">Cell membrane</keyword>
<feature type="compositionally biased region" description="Low complexity" evidence="6">
    <location>
        <begin position="406"/>
        <end position="418"/>
    </location>
</feature>
<name>A0A6P2C0J2_9ACTN</name>
<dbReference type="InterPro" id="IPR036259">
    <property type="entry name" value="MFS_trans_sf"/>
</dbReference>
<dbReference type="PROSITE" id="PS00216">
    <property type="entry name" value="SUGAR_TRANSPORT_1"/>
    <property type="match status" value="1"/>
</dbReference>
<dbReference type="GO" id="GO:0022857">
    <property type="term" value="F:transmembrane transporter activity"/>
    <property type="evidence" value="ECO:0007669"/>
    <property type="project" value="InterPro"/>
</dbReference>
<dbReference type="AlphaFoldDB" id="A0A6P2C0J2"/>
<keyword evidence="4 7" id="KW-1133">Transmembrane helix</keyword>
<feature type="compositionally biased region" description="Low complexity" evidence="6">
    <location>
        <begin position="388"/>
        <end position="399"/>
    </location>
</feature>
<feature type="compositionally biased region" description="Low complexity" evidence="6">
    <location>
        <begin position="304"/>
        <end position="323"/>
    </location>
</feature>
<accession>A0A6P2C0J2</accession>